<feature type="compositionally biased region" description="Basic residues" evidence="1">
    <location>
        <begin position="1"/>
        <end position="17"/>
    </location>
</feature>
<organism evidence="2">
    <name type="scientific">Barns Ness breadcrumb sponge tombus-like virus 3</name>
    <dbReference type="NCBI Taxonomy" id="2021904"/>
    <lineage>
        <taxon>Viruses</taxon>
        <taxon>Riboviria</taxon>
        <taxon>Orthornavirae</taxon>
        <taxon>Kitrinoviricota</taxon>
        <taxon>Tolucaviricetes</taxon>
        <taxon>Tolivirales</taxon>
        <taxon>Tombusviridae</taxon>
    </lineage>
</organism>
<feature type="compositionally biased region" description="Basic residues" evidence="1">
    <location>
        <begin position="24"/>
        <end position="33"/>
    </location>
</feature>
<proteinExistence type="predicted"/>
<sequence>MTTQRKKYTTRRPRTTMRRPTYPQKRKAVNKRRPAGNSLVRTLVHGVADPCHGPVTPGIYGSVEGLSARTKSNLTSVGEETTDTCGICIWVPSFHNDGLGGFNLMHMVLPSPSTQLVNSLSSPLGVGSFESASGASIEDPSAGFVKAGICADARTLSACMRLTYTGKVTESAGQIAWIDNYNINDLLTNLPSVNDFFNRATKTERLGLDTYEVLFRPDEATGTDRFRTSGPALATWQQNPDYSDACFDAGVPTGSGTARKTAASATVSTLAPKVIGFAWRGAQPGFVDHLVLEFVKTIEWRPEITAGLTGVIPRSLPVPSTQLMVAALDNADPSWSKRIASGASSLANKAKNSAWQAFKSEGMPVIARLGAQAAYNYLAPGASPMYIEYN</sequence>
<protein>
    <submittedName>
        <fullName evidence="2">Putative capsid</fullName>
    </submittedName>
</protein>
<name>A0A221LFG9_9TOMB</name>
<evidence type="ECO:0000313" key="2">
    <source>
        <dbReference type="EMBL" id="ASM94018.1"/>
    </source>
</evidence>
<dbReference type="EMBL" id="MF189994">
    <property type="protein sequence ID" value="ASM94018.1"/>
    <property type="molecule type" value="Genomic_RNA"/>
</dbReference>
<accession>A0A221LFG9</accession>
<evidence type="ECO:0000256" key="1">
    <source>
        <dbReference type="SAM" id="MobiDB-lite"/>
    </source>
</evidence>
<feature type="region of interest" description="Disordered" evidence="1">
    <location>
        <begin position="1"/>
        <end position="33"/>
    </location>
</feature>
<reference evidence="2" key="1">
    <citation type="submission" date="2017-05" db="EMBL/GenBank/DDBJ databases">
        <title>New viruses from a metagenomic survey of invertebrates and Fucus.</title>
        <authorList>
            <person name="Waldron F.M."/>
            <person name="Obbard D.J."/>
        </authorList>
    </citation>
    <scope>NUCLEOTIDE SEQUENCE</scope>
    <source>
        <strain evidence="2">D66</strain>
    </source>
</reference>